<feature type="modified residue" description="4-aspartylphosphate" evidence="6">
    <location>
        <position position="55"/>
    </location>
</feature>
<dbReference type="Gene3D" id="3.40.50.2300">
    <property type="match status" value="1"/>
</dbReference>
<protein>
    <submittedName>
        <fullName evidence="10">DNA-binding response regulator</fullName>
    </submittedName>
</protein>
<dbReference type="PROSITE" id="PS50110">
    <property type="entry name" value="RESPONSE_REGULATORY"/>
    <property type="match status" value="1"/>
</dbReference>
<evidence type="ECO:0000256" key="2">
    <source>
        <dbReference type="ARBA" id="ARBA00023012"/>
    </source>
</evidence>
<proteinExistence type="predicted"/>
<evidence type="ECO:0000256" key="5">
    <source>
        <dbReference type="ARBA" id="ARBA00023163"/>
    </source>
</evidence>
<keyword evidence="3" id="KW-0805">Transcription regulation</keyword>
<dbReference type="SMART" id="SM00862">
    <property type="entry name" value="Trans_reg_C"/>
    <property type="match status" value="1"/>
</dbReference>
<dbReference type="CDD" id="cd00383">
    <property type="entry name" value="trans_reg_C"/>
    <property type="match status" value="1"/>
</dbReference>
<keyword evidence="2" id="KW-0902">Two-component regulatory system</keyword>
<feature type="DNA-binding region" description="OmpR/PhoB-type" evidence="7">
    <location>
        <begin position="134"/>
        <end position="233"/>
    </location>
</feature>
<keyword evidence="4 7" id="KW-0238">DNA-binding</keyword>
<dbReference type="Proteomes" id="UP001317742">
    <property type="component" value="Chromosome"/>
</dbReference>
<dbReference type="SMART" id="SM00448">
    <property type="entry name" value="REC"/>
    <property type="match status" value="1"/>
</dbReference>
<evidence type="ECO:0000256" key="7">
    <source>
        <dbReference type="PROSITE-ProRule" id="PRU01091"/>
    </source>
</evidence>
<evidence type="ECO:0000259" key="9">
    <source>
        <dbReference type="PROSITE" id="PS51755"/>
    </source>
</evidence>
<dbReference type="GO" id="GO:0003677">
    <property type="term" value="F:DNA binding"/>
    <property type="evidence" value="ECO:0007669"/>
    <property type="project" value="UniProtKB-KW"/>
</dbReference>
<gene>
    <name evidence="10" type="ORF">SYK_02090</name>
</gene>
<evidence type="ECO:0000256" key="3">
    <source>
        <dbReference type="ARBA" id="ARBA00023015"/>
    </source>
</evidence>
<dbReference type="RefSeq" id="WP_281761778.1">
    <property type="nucleotide sequence ID" value="NZ_AP026709.1"/>
</dbReference>
<dbReference type="InterPro" id="IPR036388">
    <property type="entry name" value="WH-like_DNA-bd_sf"/>
</dbReference>
<dbReference type="PROSITE" id="PS51755">
    <property type="entry name" value="OMPR_PHOB"/>
    <property type="match status" value="1"/>
</dbReference>
<sequence length="235" mass="26447">MDAKGPVLIIDDDERLRELVVEYLEEYDFTVHTLPSGVKAVETVKTLSPCVIILDVMMPGKNGLEVLRELRMTSDTPVIMLTAKGEDTDRIVGLELGADDYIAKPFNPRELLARIKAVLRRYDASAITNAKTTPPTISAGGLILNISRQTLMVEADELELAPTEFRLLKALMSKVDTALTRDQLMDMVWDKDFTAYDRSIDVHISKLRALLKQYETHAKRIKTVWGTGYMFMGEI</sequence>
<dbReference type="Pfam" id="PF00072">
    <property type="entry name" value="Response_reg"/>
    <property type="match status" value="1"/>
</dbReference>
<dbReference type="Gene3D" id="6.10.250.690">
    <property type="match status" value="1"/>
</dbReference>
<dbReference type="PANTHER" id="PTHR48111:SF4">
    <property type="entry name" value="DNA-BINDING DUAL TRANSCRIPTIONAL REGULATOR OMPR"/>
    <property type="match status" value="1"/>
</dbReference>
<evidence type="ECO:0000259" key="8">
    <source>
        <dbReference type="PROSITE" id="PS50110"/>
    </source>
</evidence>
<organism evidence="10 11">
    <name type="scientific">Pseudodesulfovibrio nedwellii</name>
    <dbReference type="NCBI Taxonomy" id="2973072"/>
    <lineage>
        <taxon>Bacteria</taxon>
        <taxon>Pseudomonadati</taxon>
        <taxon>Thermodesulfobacteriota</taxon>
        <taxon>Desulfovibrionia</taxon>
        <taxon>Desulfovibrionales</taxon>
        <taxon>Desulfovibrionaceae</taxon>
    </lineage>
</organism>
<dbReference type="SUPFAM" id="SSF46894">
    <property type="entry name" value="C-terminal effector domain of the bipartite response regulators"/>
    <property type="match status" value="1"/>
</dbReference>
<evidence type="ECO:0000256" key="4">
    <source>
        <dbReference type="ARBA" id="ARBA00023125"/>
    </source>
</evidence>
<reference evidence="10 11" key="1">
    <citation type="submission" date="2022-08" db="EMBL/GenBank/DDBJ databases">
        <title>Genome Sequence of the sulphate-reducing bacterium, Pseudodesulfovibrio sp. SYK.</title>
        <authorList>
            <person name="Kondo R."/>
            <person name="Kataoka T."/>
        </authorList>
    </citation>
    <scope>NUCLEOTIDE SEQUENCE [LARGE SCALE GENOMIC DNA]</scope>
    <source>
        <strain evidence="10 11">SYK</strain>
    </source>
</reference>
<feature type="domain" description="OmpR/PhoB-type" evidence="9">
    <location>
        <begin position="134"/>
        <end position="233"/>
    </location>
</feature>
<keyword evidence="1 6" id="KW-0597">Phosphoprotein</keyword>
<dbReference type="InterPro" id="IPR001789">
    <property type="entry name" value="Sig_transdc_resp-reg_receiver"/>
</dbReference>
<dbReference type="InterPro" id="IPR016032">
    <property type="entry name" value="Sig_transdc_resp-reg_C-effctor"/>
</dbReference>
<dbReference type="InterPro" id="IPR039420">
    <property type="entry name" value="WalR-like"/>
</dbReference>
<evidence type="ECO:0000313" key="10">
    <source>
        <dbReference type="EMBL" id="BDQ35849.1"/>
    </source>
</evidence>
<feature type="domain" description="Response regulatory" evidence="8">
    <location>
        <begin position="6"/>
        <end position="119"/>
    </location>
</feature>
<evidence type="ECO:0000313" key="11">
    <source>
        <dbReference type="Proteomes" id="UP001317742"/>
    </source>
</evidence>
<keyword evidence="5" id="KW-0804">Transcription</keyword>
<dbReference type="InterPro" id="IPR011006">
    <property type="entry name" value="CheY-like_superfamily"/>
</dbReference>
<accession>A0ABN6RYT6</accession>
<dbReference type="InterPro" id="IPR001867">
    <property type="entry name" value="OmpR/PhoB-type_DNA-bd"/>
</dbReference>
<dbReference type="Pfam" id="PF00486">
    <property type="entry name" value="Trans_reg_C"/>
    <property type="match status" value="1"/>
</dbReference>
<dbReference type="SUPFAM" id="SSF52172">
    <property type="entry name" value="CheY-like"/>
    <property type="match status" value="1"/>
</dbReference>
<dbReference type="Gene3D" id="1.10.10.10">
    <property type="entry name" value="Winged helix-like DNA-binding domain superfamily/Winged helix DNA-binding domain"/>
    <property type="match status" value="1"/>
</dbReference>
<keyword evidence="11" id="KW-1185">Reference proteome</keyword>
<name>A0ABN6RYT6_9BACT</name>
<evidence type="ECO:0000256" key="1">
    <source>
        <dbReference type="ARBA" id="ARBA00022553"/>
    </source>
</evidence>
<dbReference type="EMBL" id="AP026709">
    <property type="protein sequence ID" value="BDQ35849.1"/>
    <property type="molecule type" value="Genomic_DNA"/>
</dbReference>
<dbReference type="PANTHER" id="PTHR48111">
    <property type="entry name" value="REGULATOR OF RPOS"/>
    <property type="match status" value="1"/>
</dbReference>
<evidence type="ECO:0000256" key="6">
    <source>
        <dbReference type="PROSITE-ProRule" id="PRU00169"/>
    </source>
</evidence>